<gene>
    <name evidence="1" type="ORF">DB32_001178</name>
</gene>
<evidence type="ECO:0000313" key="2">
    <source>
        <dbReference type="Proteomes" id="UP000034883"/>
    </source>
</evidence>
<dbReference type="Pfam" id="PF02585">
    <property type="entry name" value="PIG-L"/>
    <property type="match status" value="1"/>
</dbReference>
<dbReference type="InterPro" id="IPR003737">
    <property type="entry name" value="GlcNAc_PI_deacetylase-related"/>
</dbReference>
<dbReference type="GO" id="GO:0016811">
    <property type="term" value="F:hydrolase activity, acting on carbon-nitrogen (but not peptide) bonds, in linear amides"/>
    <property type="evidence" value="ECO:0007669"/>
    <property type="project" value="TreeGrafter"/>
</dbReference>
<dbReference type="OrthoDB" id="128519at2"/>
<dbReference type="STRING" id="927083.DB32_001178"/>
<dbReference type="Gene3D" id="3.40.50.10320">
    <property type="entry name" value="LmbE-like"/>
    <property type="match status" value="1"/>
</dbReference>
<evidence type="ECO:0000313" key="1">
    <source>
        <dbReference type="EMBL" id="AKF04029.1"/>
    </source>
</evidence>
<dbReference type="PANTHER" id="PTHR12993:SF11">
    <property type="entry name" value="N-ACETYLGLUCOSAMINYL-PHOSPHATIDYLINOSITOL DE-N-ACETYLASE"/>
    <property type="match status" value="1"/>
</dbReference>
<evidence type="ECO:0008006" key="3">
    <source>
        <dbReference type="Google" id="ProtNLM"/>
    </source>
</evidence>
<protein>
    <recommendedName>
        <fullName evidence="3">PIG-L family deacetylase</fullName>
    </recommendedName>
</protein>
<proteinExistence type="predicted"/>
<dbReference type="PANTHER" id="PTHR12993">
    <property type="entry name" value="N-ACETYLGLUCOSAMINYL-PHOSPHATIDYLINOSITOL DE-N-ACETYLASE-RELATED"/>
    <property type="match status" value="1"/>
</dbReference>
<accession>A0A0F6SDU0</accession>
<reference evidence="1 2" key="1">
    <citation type="submission" date="2015-03" db="EMBL/GenBank/DDBJ databases">
        <title>Genome assembly of Sandaracinus amylolyticus DSM 53668.</title>
        <authorList>
            <person name="Sharma G."/>
            <person name="Subramanian S."/>
        </authorList>
    </citation>
    <scope>NUCLEOTIDE SEQUENCE [LARGE SCALE GENOMIC DNA]</scope>
    <source>
        <strain evidence="1 2">DSM 53668</strain>
    </source>
</reference>
<sequence>MPVDALLDALVRGAPIAGVCAVVAHPDDETAFAGLCLADRGDHLHLVHLTDGAPVDPWFARNAGCDTREAYAALRARELDEALAELGLERTRRSALGVRDQEAADALPDLAREIARVIAHQRPALVITHAYEGGHPDHDAAAFAVRAALDLLPEDVPRPALAEMASYHAAPGERIARGLLPRPTDARRRARAPTHEERARKHRALDRFVSQREVLRALEPDGELFRPVAIEDFGAPPHEGTLYYEQHRWRLDGAAFRARVARAASALGVQTVLP</sequence>
<dbReference type="AlphaFoldDB" id="A0A0F6SDU0"/>
<dbReference type="InterPro" id="IPR024078">
    <property type="entry name" value="LmbE-like_dom_sf"/>
</dbReference>
<dbReference type="RefSeq" id="WP_053231426.1">
    <property type="nucleotide sequence ID" value="NZ_CP011125.1"/>
</dbReference>
<keyword evidence="2" id="KW-1185">Reference proteome</keyword>
<dbReference type="SUPFAM" id="SSF102588">
    <property type="entry name" value="LmbE-like"/>
    <property type="match status" value="1"/>
</dbReference>
<dbReference type="Proteomes" id="UP000034883">
    <property type="component" value="Chromosome"/>
</dbReference>
<name>A0A0F6SDU0_9BACT</name>
<organism evidence="1 2">
    <name type="scientific">Sandaracinus amylolyticus</name>
    <dbReference type="NCBI Taxonomy" id="927083"/>
    <lineage>
        <taxon>Bacteria</taxon>
        <taxon>Pseudomonadati</taxon>
        <taxon>Myxococcota</taxon>
        <taxon>Polyangia</taxon>
        <taxon>Polyangiales</taxon>
        <taxon>Sandaracinaceae</taxon>
        <taxon>Sandaracinus</taxon>
    </lineage>
</organism>
<dbReference type="KEGG" id="samy:DB32_001178"/>
<dbReference type="EMBL" id="CP011125">
    <property type="protein sequence ID" value="AKF04029.1"/>
    <property type="molecule type" value="Genomic_DNA"/>
</dbReference>